<dbReference type="Gene3D" id="1.10.443.10">
    <property type="entry name" value="Intergrase catalytic core"/>
    <property type="match status" value="1"/>
</dbReference>
<comment type="function">
    <text evidence="9">Site-specific tyrosine recombinase, which acts by catalyzing the cutting and rejoining of the recombining DNA molecules. The XerC-XerD complex is essential to convert dimers of the bacterial chromosome into monomers to permit their segregation at cell division. It also contributes to the segregational stability of plasmids.</text>
</comment>
<comment type="subunit">
    <text evidence="9">Forms a cyclic heterotetrameric complex composed of two molecules of XerC and two molecules of XerD.</text>
</comment>
<proteinExistence type="inferred from homology"/>
<dbReference type="HAMAP" id="MF_01808">
    <property type="entry name" value="Recomb_XerC_XerD"/>
    <property type="match status" value="1"/>
</dbReference>
<evidence type="ECO:0000256" key="7">
    <source>
        <dbReference type="ARBA" id="ARBA00023172"/>
    </source>
</evidence>
<dbReference type="GO" id="GO:0009037">
    <property type="term" value="F:tyrosine-based site-specific recombinase activity"/>
    <property type="evidence" value="ECO:0007669"/>
    <property type="project" value="UniProtKB-UniRule"/>
</dbReference>
<dbReference type="InterPro" id="IPR023009">
    <property type="entry name" value="Tyrosine_recombinase_XerC/XerD"/>
</dbReference>
<reference evidence="12 13" key="1">
    <citation type="submission" date="2021-12" db="EMBL/GenBank/DDBJ databases">
        <title>Genome sequencing of bacteria with rrn-lacking chromosome and rrn-plasmid.</title>
        <authorList>
            <person name="Anda M."/>
            <person name="Iwasaki W."/>
        </authorList>
    </citation>
    <scope>NUCLEOTIDE SEQUENCE [LARGE SCALE GENOMIC DNA]</scope>
    <source>
        <strain evidence="12 13">NBRC 15940</strain>
    </source>
</reference>
<dbReference type="SUPFAM" id="SSF56349">
    <property type="entry name" value="DNA breaking-rejoining enzymes"/>
    <property type="match status" value="1"/>
</dbReference>
<evidence type="ECO:0000256" key="6">
    <source>
        <dbReference type="ARBA" id="ARBA00023125"/>
    </source>
</evidence>
<keyword evidence="2 9" id="KW-0963">Cytoplasm</keyword>
<dbReference type="PROSITE" id="PS51898">
    <property type="entry name" value="TYR_RECOMBINASE"/>
    <property type="match status" value="1"/>
</dbReference>
<keyword evidence="7 9" id="KW-0233">DNA recombination</keyword>
<dbReference type="InterPro" id="IPR002104">
    <property type="entry name" value="Integrase_catalytic"/>
</dbReference>
<dbReference type="GO" id="GO:0005737">
    <property type="term" value="C:cytoplasm"/>
    <property type="evidence" value="ECO:0007669"/>
    <property type="project" value="UniProtKB-SubCell"/>
</dbReference>
<dbReference type="RefSeq" id="WP_053406153.1">
    <property type="nucleotide sequence ID" value="NZ_BQKE01000001.1"/>
</dbReference>
<feature type="domain" description="Tyr recombinase" evidence="10">
    <location>
        <begin position="104"/>
        <end position="288"/>
    </location>
</feature>
<evidence type="ECO:0000256" key="9">
    <source>
        <dbReference type="HAMAP-Rule" id="MF_01808"/>
    </source>
</evidence>
<keyword evidence="5 9" id="KW-0229">DNA integration</keyword>
<dbReference type="Pfam" id="PF00589">
    <property type="entry name" value="Phage_integrase"/>
    <property type="match status" value="1"/>
</dbReference>
<accession>A0AAN5AHV8</accession>
<dbReference type="Proteomes" id="UP001310022">
    <property type="component" value="Unassembled WGS sequence"/>
</dbReference>
<dbReference type="GO" id="GO:0006313">
    <property type="term" value="P:DNA transposition"/>
    <property type="evidence" value="ECO:0007669"/>
    <property type="project" value="UniProtKB-UniRule"/>
</dbReference>
<feature type="active site" evidence="9">
    <location>
        <position position="243"/>
    </location>
</feature>
<feature type="active site" evidence="9">
    <location>
        <position position="240"/>
    </location>
</feature>
<dbReference type="InterPro" id="IPR010998">
    <property type="entry name" value="Integrase_recombinase_N"/>
</dbReference>
<dbReference type="InterPro" id="IPR044068">
    <property type="entry name" value="CB"/>
</dbReference>
<evidence type="ECO:0000256" key="3">
    <source>
        <dbReference type="ARBA" id="ARBA00022618"/>
    </source>
</evidence>
<feature type="active site" evidence="9">
    <location>
        <position position="266"/>
    </location>
</feature>
<keyword evidence="4 9" id="KW-0159">Chromosome partition</keyword>
<dbReference type="InterPro" id="IPR013762">
    <property type="entry name" value="Integrase-like_cat_sf"/>
</dbReference>
<evidence type="ECO:0000259" key="11">
    <source>
        <dbReference type="PROSITE" id="PS51900"/>
    </source>
</evidence>
<dbReference type="Pfam" id="PF02899">
    <property type="entry name" value="Phage_int_SAM_1"/>
    <property type="match status" value="1"/>
</dbReference>
<keyword evidence="6 9" id="KW-0238">DNA-binding</keyword>
<keyword evidence="8 9" id="KW-0131">Cell cycle</keyword>
<comment type="subcellular location">
    <subcellularLocation>
        <location evidence="1 9">Cytoplasm</location>
    </subcellularLocation>
</comment>
<dbReference type="GO" id="GO:0007059">
    <property type="term" value="P:chromosome segregation"/>
    <property type="evidence" value="ECO:0007669"/>
    <property type="project" value="UniProtKB-UniRule"/>
</dbReference>
<dbReference type="GO" id="GO:0051301">
    <property type="term" value="P:cell division"/>
    <property type="evidence" value="ECO:0007669"/>
    <property type="project" value="UniProtKB-KW"/>
</dbReference>
<feature type="active site" evidence="9">
    <location>
        <position position="170"/>
    </location>
</feature>
<feature type="active site" description="O-(3'-phospho-DNA)-tyrosine intermediate" evidence="9">
    <location>
        <position position="275"/>
    </location>
</feature>
<comment type="caution">
    <text evidence="12">The sequence shown here is derived from an EMBL/GenBank/DDBJ whole genome shotgun (WGS) entry which is preliminary data.</text>
</comment>
<gene>
    <name evidence="9 12" type="primary">xerC</name>
    <name evidence="12" type="ORF">PEDI_02770</name>
</gene>
<evidence type="ECO:0000256" key="5">
    <source>
        <dbReference type="ARBA" id="ARBA00022908"/>
    </source>
</evidence>
<keyword evidence="13" id="KW-1185">Reference proteome</keyword>
<sequence length="300" mass="35145">MIKDFLRYMAYEKRLSQHTIISYENDLNKFSLYLQENAIETPVHLVSPNELRQWIIYLSEEEMAITSINRKIACLKSFFKFCLKRGTIEKDPTEKLKTLKKPKRVPKFIPEDQLNHFLDQLSHLPEDFQGLRDRLILELLYGTGIRRAELIELKSEQIDKKNYTVRVRGKGNKIRLIPLNSTLRELIPRYEEQKLIEFSGNTCEFLIVTNSGKQSYPTFIYKKVKEYLEIFKTIDQKSPHILRHTFATHLLNRGADLNAIKDLLGHSSLSATQVYTHNSIGKLKDVFNQAHPKAEEDIHK</sequence>
<dbReference type="InterPro" id="IPR050090">
    <property type="entry name" value="Tyrosine_recombinase_XerCD"/>
</dbReference>
<evidence type="ECO:0000256" key="8">
    <source>
        <dbReference type="ARBA" id="ARBA00023306"/>
    </source>
</evidence>
<dbReference type="PANTHER" id="PTHR30349">
    <property type="entry name" value="PHAGE INTEGRASE-RELATED"/>
    <property type="match status" value="1"/>
</dbReference>
<evidence type="ECO:0000259" key="10">
    <source>
        <dbReference type="PROSITE" id="PS51898"/>
    </source>
</evidence>
<dbReference type="PANTHER" id="PTHR30349:SF77">
    <property type="entry name" value="TYROSINE RECOMBINASE XERC"/>
    <property type="match status" value="1"/>
</dbReference>
<evidence type="ECO:0000256" key="2">
    <source>
        <dbReference type="ARBA" id="ARBA00022490"/>
    </source>
</evidence>
<organism evidence="12 13">
    <name type="scientific">Persicobacter diffluens</name>
    <dbReference type="NCBI Taxonomy" id="981"/>
    <lineage>
        <taxon>Bacteria</taxon>
        <taxon>Pseudomonadati</taxon>
        <taxon>Bacteroidota</taxon>
        <taxon>Cytophagia</taxon>
        <taxon>Cytophagales</taxon>
        <taxon>Persicobacteraceae</taxon>
        <taxon>Persicobacter</taxon>
    </lineage>
</organism>
<dbReference type="PROSITE" id="PS51900">
    <property type="entry name" value="CB"/>
    <property type="match status" value="1"/>
</dbReference>
<dbReference type="Gene3D" id="1.10.150.130">
    <property type="match status" value="1"/>
</dbReference>
<dbReference type="AlphaFoldDB" id="A0AAN5AHV8"/>
<evidence type="ECO:0000256" key="1">
    <source>
        <dbReference type="ARBA" id="ARBA00004496"/>
    </source>
</evidence>
<name>A0AAN5AHV8_9BACT</name>
<evidence type="ECO:0000256" key="4">
    <source>
        <dbReference type="ARBA" id="ARBA00022829"/>
    </source>
</evidence>
<dbReference type="EMBL" id="BQKE01000001">
    <property type="protein sequence ID" value="GJM59725.1"/>
    <property type="molecule type" value="Genomic_DNA"/>
</dbReference>
<dbReference type="InterPro" id="IPR004107">
    <property type="entry name" value="Integrase_SAM-like_N"/>
</dbReference>
<evidence type="ECO:0000313" key="12">
    <source>
        <dbReference type="EMBL" id="GJM59725.1"/>
    </source>
</evidence>
<feature type="domain" description="Core-binding (CB)" evidence="11">
    <location>
        <begin position="1"/>
        <end position="83"/>
    </location>
</feature>
<evidence type="ECO:0000313" key="13">
    <source>
        <dbReference type="Proteomes" id="UP001310022"/>
    </source>
</evidence>
<comment type="similarity">
    <text evidence="9">Belongs to the 'phage' integrase family. XerC subfamily.</text>
</comment>
<protein>
    <recommendedName>
        <fullName evidence="9">Tyrosine recombinase XerC</fullName>
    </recommendedName>
</protein>
<dbReference type="InterPro" id="IPR011010">
    <property type="entry name" value="DNA_brk_join_enz"/>
</dbReference>
<keyword evidence="3 9" id="KW-0132">Cell division</keyword>
<feature type="active site" evidence="9">
    <location>
        <position position="146"/>
    </location>
</feature>
<dbReference type="GO" id="GO:0003677">
    <property type="term" value="F:DNA binding"/>
    <property type="evidence" value="ECO:0007669"/>
    <property type="project" value="UniProtKB-UniRule"/>
</dbReference>